<dbReference type="GO" id="GO:0051607">
    <property type="term" value="P:defense response to virus"/>
    <property type="evidence" value="ECO:0007669"/>
    <property type="project" value="TreeGrafter"/>
</dbReference>
<dbReference type="GO" id="GO:0005829">
    <property type="term" value="C:cytosol"/>
    <property type="evidence" value="ECO:0007669"/>
    <property type="project" value="TreeGrafter"/>
</dbReference>
<evidence type="ECO:0000256" key="4">
    <source>
        <dbReference type="SAM" id="MobiDB-lite"/>
    </source>
</evidence>
<comment type="similarity">
    <text evidence="3">Belongs to the IFIT family.</text>
</comment>
<evidence type="ECO:0000313" key="6">
    <source>
        <dbReference type="Proteomes" id="UP000694523"/>
    </source>
</evidence>
<evidence type="ECO:0008006" key="7">
    <source>
        <dbReference type="Google" id="ProtNLM"/>
    </source>
</evidence>
<evidence type="ECO:0000313" key="5">
    <source>
        <dbReference type="Ensembl" id="ENSNMLP00000019382.1"/>
    </source>
</evidence>
<dbReference type="Gene3D" id="1.25.40.10">
    <property type="entry name" value="Tetratricopeptide repeat domain"/>
    <property type="match status" value="3"/>
</dbReference>
<keyword evidence="2" id="KW-0802">TPR repeat</keyword>
<evidence type="ECO:0000256" key="1">
    <source>
        <dbReference type="ARBA" id="ARBA00022737"/>
    </source>
</evidence>
<accession>A0A8C6WN25</accession>
<keyword evidence="6" id="KW-1185">Reference proteome</keyword>
<keyword evidence="1" id="KW-0677">Repeat</keyword>
<feature type="region of interest" description="Disordered" evidence="4">
    <location>
        <begin position="112"/>
        <end position="132"/>
    </location>
</feature>
<dbReference type="Ensembl" id="ENSNMLT00000021779.1">
    <property type="protein sequence ID" value="ENSNMLP00000019382.1"/>
    <property type="gene ID" value="ENSNMLG00000012717.1"/>
</dbReference>
<protein>
    <recommendedName>
        <fullName evidence="7">Interferon-induced protein with tetratricopeptide repeats 1-like</fullName>
    </recommendedName>
</protein>
<name>A0A8C6WN25_9GOBI</name>
<dbReference type="Proteomes" id="UP000694523">
    <property type="component" value="Unplaced"/>
</dbReference>
<organism evidence="5 6">
    <name type="scientific">Neogobius melanostomus</name>
    <name type="common">round goby</name>
    <dbReference type="NCBI Taxonomy" id="47308"/>
    <lineage>
        <taxon>Eukaryota</taxon>
        <taxon>Metazoa</taxon>
        <taxon>Chordata</taxon>
        <taxon>Craniata</taxon>
        <taxon>Vertebrata</taxon>
        <taxon>Euteleostomi</taxon>
        <taxon>Actinopterygii</taxon>
        <taxon>Neopterygii</taxon>
        <taxon>Teleostei</taxon>
        <taxon>Neoteleostei</taxon>
        <taxon>Acanthomorphata</taxon>
        <taxon>Gobiaria</taxon>
        <taxon>Gobiiformes</taxon>
        <taxon>Gobioidei</taxon>
        <taxon>Gobiidae</taxon>
        <taxon>Benthophilinae</taxon>
        <taxon>Neogobiini</taxon>
        <taxon>Neogobius</taxon>
    </lineage>
</organism>
<proteinExistence type="inferred from homology"/>
<sequence length="438" mass="50708">MYFLSKLNSQTVDENDAPPSERHLGALQCHFTWGLCTNPSLLLHRRDKLLDICPDESNPWRGQIYNLLGFLQTRLGHYDEALSLFSSASEALRGPELLVNYSDLAWLYDERGEPRDHPTERDHLTERDHPTDPAEELLLPEVLAEKAWTLINFNLQKRVAAAELFERALEQQPERVEWRSSQAIALMSVQRAHEEDPENMYLSVAYLRQRVKRGEQVEEQVAALMPRIVERAHGSYSGLKPALRFYRRTNAMDMAIYWAEQALEKHPDSRYVKRCAALCYKWRVLFQKDGASKHHLLEKGVALLKEVISLYPDTALGKEIDLADLYAKSDPAKADEMYQTLLQRRMEPPKTQMLYNRYAKHLWYNLSDIPRCLEYHRKAALINYDSFFKDNSIKLIETLNRRGWDSIQAEIHSGQTLHSGSAPRGHLSVPRLLLQDGD</sequence>
<evidence type="ECO:0000256" key="3">
    <source>
        <dbReference type="ARBA" id="ARBA00038336"/>
    </source>
</evidence>
<dbReference type="InterPro" id="IPR011990">
    <property type="entry name" value="TPR-like_helical_dom_sf"/>
</dbReference>
<evidence type="ECO:0000256" key="2">
    <source>
        <dbReference type="ARBA" id="ARBA00022803"/>
    </source>
</evidence>
<reference evidence="5" key="2">
    <citation type="submission" date="2025-09" db="UniProtKB">
        <authorList>
            <consortium name="Ensembl"/>
        </authorList>
    </citation>
    <scope>IDENTIFICATION</scope>
</reference>
<dbReference type="PANTHER" id="PTHR10271:SF14">
    <property type="entry name" value="INTERFERON-INDUCED PROTEIN WITH TETRATRICOPEPTIDE REPEATS-RELATED"/>
    <property type="match status" value="1"/>
</dbReference>
<dbReference type="AlphaFoldDB" id="A0A8C6WN25"/>
<dbReference type="SUPFAM" id="SSF48452">
    <property type="entry name" value="TPR-like"/>
    <property type="match status" value="1"/>
</dbReference>
<dbReference type="PANTHER" id="PTHR10271">
    <property type="entry name" value="INTERFERON-INDUCED PROTEIN WITH TETRATRICOPEPTIDE REPEATS"/>
    <property type="match status" value="1"/>
</dbReference>
<reference evidence="5" key="1">
    <citation type="submission" date="2025-08" db="UniProtKB">
        <authorList>
            <consortium name="Ensembl"/>
        </authorList>
    </citation>
    <scope>IDENTIFICATION</scope>
</reference>